<dbReference type="EMBL" id="SMRU01000006">
    <property type="protein sequence ID" value="TDF98459.1"/>
    <property type="molecule type" value="Genomic_DNA"/>
</dbReference>
<name>A0A4R5KRL7_9MICC</name>
<dbReference type="GO" id="GO:0003677">
    <property type="term" value="F:DNA binding"/>
    <property type="evidence" value="ECO:0007669"/>
    <property type="project" value="UniProtKB-KW"/>
</dbReference>
<dbReference type="Proteomes" id="UP000295511">
    <property type="component" value="Unassembled WGS sequence"/>
</dbReference>
<dbReference type="RefSeq" id="WP_133203444.1">
    <property type="nucleotide sequence ID" value="NZ_SMRU01000006.1"/>
</dbReference>
<keyword evidence="1" id="KW-0238">DNA-binding</keyword>
<accession>A0A4R5KRL7</accession>
<reference evidence="1 2" key="1">
    <citation type="submission" date="2019-03" db="EMBL/GenBank/DDBJ databases">
        <title>Whole genome sequence of Arthrobacter sp JH1-1.</title>
        <authorList>
            <person name="Trinh H.N."/>
        </authorList>
    </citation>
    <scope>NUCLEOTIDE SEQUENCE [LARGE SCALE GENOMIC DNA]</scope>
    <source>
        <strain evidence="1 2">JH1-1</strain>
    </source>
</reference>
<protein>
    <submittedName>
        <fullName evidence="1">DNA-binding protein</fullName>
    </submittedName>
</protein>
<proteinExistence type="predicted"/>
<dbReference type="OrthoDB" id="3259391at2"/>
<dbReference type="AlphaFoldDB" id="A0A4R5KRL7"/>
<gene>
    <name evidence="1" type="ORF">E1809_06695</name>
</gene>
<organism evidence="1 2">
    <name type="scientific">Arthrobacter terricola</name>
    <dbReference type="NCBI Taxonomy" id="2547396"/>
    <lineage>
        <taxon>Bacteria</taxon>
        <taxon>Bacillati</taxon>
        <taxon>Actinomycetota</taxon>
        <taxon>Actinomycetes</taxon>
        <taxon>Micrococcales</taxon>
        <taxon>Micrococcaceae</taxon>
        <taxon>Arthrobacter</taxon>
    </lineage>
</organism>
<comment type="caution">
    <text evidence="1">The sequence shown here is derived from an EMBL/GenBank/DDBJ whole genome shotgun (WGS) entry which is preliminary data.</text>
</comment>
<sequence>MAVKEFKAGRNQAGIKKNADRESVEEWFSHESLSFSPAELILALEGMRRDLSGAELPARDRAFWETNSGISAGPEDVGRSSANSIAARVLMDATSHTAAEVAERLGLSQSTIRHYRAERKLYSYLANGRLVFPAWQFTASGKAVPRLEQVLGALPVDLHPQAVAGFFLTPQADLFLHGGPATVKVWLEAGGAAEPVVRMAAALSAGY</sequence>
<keyword evidence="2" id="KW-1185">Reference proteome</keyword>
<evidence type="ECO:0000313" key="2">
    <source>
        <dbReference type="Proteomes" id="UP000295511"/>
    </source>
</evidence>
<evidence type="ECO:0000313" key="1">
    <source>
        <dbReference type="EMBL" id="TDF98459.1"/>
    </source>
</evidence>